<sequence>MPSKYSHGVVLADYSSRGIIGLPNDKQLHYLKSGGVTLPVNPAQQSASATRGRPASTPPSQKHRSTVRPISTRTSKSSKKRSSVVSVNDTPSQEFRSDTATSHYRTLGVPQTTSSASRSRKIIIDSDEEYVDDNDEKHQDSQPGVPTVAETPCSQDSAGEDDDSIQHPNPNQDVKFLRQPQAATRRSESKHVSLLAAQKYARKADSRNRAQPSCQPNEPFLSLHEFLDPSSNSRPNINKGPSEFATGPGARGPRLTKVPSTIPESPRHASKRVENIIGISDDGENQHDQYKNDSGYGAASVGSQRQGRRRKELEQTEERPSELIDTPAITHSQSDLSQSSLDEPDFEVSKDYGNPAQNEIAAEPDFSNFSDDEERGDPMNSALANTSPRTRYYRAAGRSAARGEPSSDISQSRQLNRGKNGRRLWSLSSARSKAPSMGSDIRDQGPATMVKRYTGAEVDSTLHTLSTARNQNTEQQQLLKLKSEEQMRAQIPTPIPSPASSAVPTTPLRTGKTLQASPMSVHTPSEPVRHLSRFGTPSIVRSPQGGKHIDRVKMTSPTNSQNKSSTTHRQTTIHKNPQDTITPTQNFRDEGISRPDAFYLNHDIESEEDDADESWTLPTTPISQQPAFFKNTPLTRLQADFVSQSRPGSTTPRPQQQTRRRSQTYSTHRTTAVDRSLEPTFDDISSTSSSYLDHHSETEPHTNAPYPLVYQHEEESDPDAALPPPDISRYPSARTSSRSRKNEHRLSSLTALPRRSKTKRRSTISYDDRIDTLVRNLNVPEGSGSEADTRRADDADTRPGPGKTTGLERLEALMRKAEDEAKANRGIKGFWGRFKRRI</sequence>
<proteinExistence type="predicted"/>
<feature type="compositionally biased region" description="Polar residues" evidence="1">
    <location>
        <begin position="616"/>
        <end position="626"/>
    </location>
</feature>
<protein>
    <submittedName>
        <fullName evidence="2">Uncharacterized protein</fullName>
    </submittedName>
</protein>
<keyword evidence="3" id="KW-1185">Reference proteome</keyword>
<comment type="caution">
    <text evidence="2">The sequence shown here is derived from an EMBL/GenBank/DDBJ whole genome shotgun (WGS) entry which is preliminary data.</text>
</comment>
<gene>
    <name evidence="2" type="ORF">H2200_008033</name>
</gene>
<feature type="compositionally biased region" description="Polar residues" evidence="1">
    <location>
        <begin position="88"/>
        <end position="117"/>
    </location>
</feature>
<feature type="region of interest" description="Disordered" evidence="1">
    <location>
        <begin position="511"/>
        <end position="593"/>
    </location>
</feature>
<evidence type="ECO:0000313" key="3">
    <source>
        <dbReference type="Proteomes" id="UP001172673"/>
    </source>
</evidence>
<feature type="compositionally biased region" description="Polar residues" evidence="1">
    <location>
        <begin position="512"/>
        <end position="523"/>
    </location>
</feature>
<feature type="compositionally biased region" description="Low complexity" evidence="1">
    <location>
        <begin position="646"/>
        <end position="670"/>
    </location>
</feature>
<feature type="compositionally biased region" description="Low complexity" evidence="1">
    <location>
        <begin position="393"/>
        <end position="403"/>
    </location>
</feature>
<organism evidence="2 3">
    <name type="scientific">Cladophialophora chaetospira</name>
    <dbReference type="NCBI Taxonomy" id="386627"/>
    <lineage>
        <taxon>Eukaryota</taxon>
        <taxon>Fungi</taxon>
        <taxon>Dikarya</taxon>
        <taxon>Ascomycota</taxon>
        <taxon>Pezizomycotina</taxon>
        <taxon>Eurotiomycetes</taxon>
        <taxon>Chaetothyriomycetidae</taxon>
        <taxon>Chaetothyriales</taxon>
        <taxon>Herpotrichiellaceae</taxon>
        <taxon>Cladophialophora</taxon>
    </lineage>
</organism>
<feature type="compositionally biased region" description="Basic and acidic residues" evidence="1">
    <location>
        <begin position="787"/>
        <end position="797"/>
    </location>
</feature>
<name>A0AA38X725_9EURO</name>
<feature type="region of interest" description="Disordered" evidence="1">
    <location>
        <begin position="36"/>
        <end position="173"/>
    </location>
</feature>
<dbReference type="Proteomes" id="UP001172673">
    <property type="component" value="Unassembled WGS sequence"/>
</dbReference>
<feature type="compositionally biased region" description="Low complexity" evidence="1">
    <location>
        <begin position="332"/>
        <end position="341"/>
    </location>
</feature>
<evidence type="ECO:0000256" key="1">
    <source>
        <dbReference type="SAM" id="MobiDB-lite"/>
    </source>
</evidence>
<feature type="compositionally biased region" description="Basic and acidic residues" evidence="1">
    <location>
        <begin position="311"/>
        <end position="322"/>
    </location>
</feature>
<feature type="compositionally biased region" description="Polar residues" evidence="1">
    <location>
        <begin position="407"/>
        <end position="417"/>
    </location>
</feature>
<evidence type="ECO:0000313" key="2">
    <source>
        <dbReference type="EMBL" id="KAJ9607954.1"/>
    </source>
</evidence>
<feature type="region of interest" description="Disordered" evidence="1">
    <location>
        <begin position="198"/>
        <end position="445"/>
    </location>
</feature>
<reference evidence="2" key="1">
    <citation type="submission" date="2022-10" db="EMBL/GenBank/DDBJ databases">
        <title>Culturing micro-colonial fungi from biological soil crusts in the Mojave desert and describing Neophaeococcomyces mojavensis, and introducing the new genera and species Taxawa tesnikishii.</title>
        <authorList>
            <person name="Kurbessoian T."/>
            <person name="Stajich J.E."/>
        </authorList>
    </citation>
    <scope>NUCLEOTIDE SEQUENCE</scope>
    <source>
        <strain evidence="2">TK_41</strain>
    </source>
</reference>
<dbReference type="AlphaFoldDB" id="A0AA38X725"/>
<accession>A0AA38X725</accession>
<feature type="region of interest" description="Disordered" evidence="1">
    <location>
        <begin position="776"/>
        <end position="805"/>
    </location>
</feature>
<feature type="compositionally biased region" description="Acidic residues" evidence="1">
    <location>
        <begin position="125"/>
        <end position="134"/>
    </location>
</feature>
<feature type="region of interest" description="Disordered" evidence="1">
    <location>
        <begin position="640"/>
        <end position="762"/>
    </location>
</feature>
<feature type="compositionally biased region" description="Basic and acidic residues" evidence="1">
    <location>
        <begin position="265"/>
        <end position="274"/>
    </location>
</feature>
<dbReference type="EMBL" id="JAPDRK010000011">
    <property type="protein sequence ID" value="KAJ9607954.1"/>
    <property type="molecule type" value="Genomic_DNA"/>
</dbReference>
<feature type="region of interest" description="Disordered" evidence="1">
    <location>
        <begin position="606"/>
        <end position="627"/>
    </location>
</feature>
<feature type="compositionally biased region" description="Polar residues" evidence="1">
    <location>
        <begin position="555"/>
        <end position="586"/>
    </location>
</feature>